<protein>
    <recommendedName>
        <fullName evidence="2">E3 ubiquitin-protein ligase RNF170</fullName>
    </recommendedName>
    <alternativeName>
        <fullName evidence="10">RING finger protein 170</fullName>
    </alternativeName>
    <alternativeName>
        <fullName evidence="9">RING-type E3 ubiquitin transferase RNF170</fullName>
    </alternativeName>
</protein>
<dbReference type="InterPro" id="IPR018957">
    <property type="entry name" value="Znf_C3HC4_RING-type"/>
</dbReference>
<feature type="transmembrane region" description="Helical" evidence="12">
    <location>
        <begin position="203"/>
        <end position="222"/>
    </location>
</feature>
<dbReference type="GO" id="GO:0061630">
    <property type="term" value="F:ubiquitin protein ligase activity"/>
    <property type="evidence" value="ECO:0007669"/>
    <property type="project" value="InterPro"/>
</dbReference>
<evidence type="ECO:0000259" key="13">
    <source>
        <dbReference type="PROSITE" id="PS50089"/>
    </source>
</evidence>
<evidence type="ECO:0000256" key="7">
    <source>
        <dbReference type="ARBA" id="ARBA00022989"/>
    </source>
</evidence>
<dbReference type="Pfam" id="PF06803">
    <property type="entry name" value="DUF1232"/>
    <property type="match status" value="1"/>
</dbReference>
<evidence type="ECO:0000256" key="3">
    <source>
        <dbReference type="ARBA" id="ARBA00022692"/>
    </source>
</evidence>
<feature type="transmembrane region" description="Helical" evidence="12">
    <location>
        <begin position="228"/>
        <end position="253"/>
    </location>
</feature>
<dbReference type="InterPro" id="IPR013083">
    <property type="entry name" value="Znf_RING/FYVE/PHD"/>
</dbReference>
<dbReference type="UniPathway" id="UPA00143"/>
<accession>A0A0N5ATN3</accession>
<dbReference type="Gene3D" id="3.30.40.10">
    <property type="entry name" value="Zinc/RING finger domain, C3HC4 (zinc finger)"/>
    <property type="match status" value="1"/>
</dbReference>
<evidence type="ECO:0000256" key="1">
    <source>
        <dbReference type="ARBA" id="ARBA00004127"/>
    </source>
</evidence>
<feature type="domain" description="RING-type" evidence="13">
    <location>
        <begin position="88"/>
        <end position="132"/>
    </location>
</feature>
<dbReference type="Pfam" id="PF00097">
    <property type="entry name" value="zf-C3HC4"/>
    <property type="match status" value="1"/>
</dbReference>
<dbReference type="InterPro" id="IPR001841">
    <property type="entry name" value="Znf_RING"/>
</dbReference>
<dbReference type="WBParaSite" id="SMUV_0000819601-mRNA-1">
    <property type="protein sequence ID" value="SMUV_0000819601-mRNA-1"/>
    <property type="gene ID" value="SMUV_0000819601"/>
</dbReference>
<keyword evidence="8 12" id="KW-0472">Membrane</keyword>
<sequence length="272" mass="31080">MDENLFDSGPIIEGLDDVVTLSLLVATILIVVSVIFIYWPRRRQSIGIHPSVISAVNSVQEHLHNEASAPPEEDEGSFRNFSDPDRICPICLNPASFAVLTNCGHLFCCNCFYLYWQYSGNVMRPVKCAVCRSVVSVLMPKVVQGERDNNMQEASRSDTQMNDYNYRFSGAPRPILDYIRDIPVMIPYMLRFLFSINGIMTMFRIRVLFCLIGIFAYVIFPFDILPEAVYGIFGFIDDILVAIALMAYAIIMFRRLIADRHLRFDRNVFADD</sequence>
<dbReference type="SMART" id="SM00184">
    <property type="entry name" value="RING"/>
    <property type="match status" value="1"/>
</dbReference>
<dbReference type="PANTHER" id="PTHR22894:SF5">
    <property type="entry name" value="RING-TYPE DOMAIN-CONTAINING PROTEIN"/>
    <property type="match status" value="1"/>
</dbReference>
<organism evidence="14 15">
    <name type="scientific">Syphacia muris</name>
    <dbReference type="NCBI Taxonomy" id="451379"/>
    <lineage>
        <taxon>Eukaryota</taxon>
        <taxon>Metazoa</taxon>
        <taxon>Ecdysozoa</taxon>
        <taxon>Nematoda</taxon>
        <taxon>Chromadorea</taxon>
        <taxon>Rhabditida</taxon>
        <taxon>Spirurina</taxon>
        <taxon>Oxyuridomorpha</taxon>
        <taxon>Oxyuroidea</taxon>
        <taxon>Oxyuridae</taxon>
        <taxon>Syphacia</taxon>
    </lineage>
</organism>
<evidence type="ECO:0000256" key="8">
    <source>
        <dbReference type="ARBA" id="ARBA00023136"/>
    </source>
</evidence>
<dbReference type="SUPFAM" id="SSF57850">
    <property type="entry name" value="RING/U-box"/>
    <property type="match status" value="1"/>
</dbReference>
<dbReference type="InterPro" id="IPR038896">
    <property type="entry name" value="RNF170"/>
</dbReference>
<dbReference type="Proteomes" id="UP000046393">
    <property type="component" value="Unplaced"/>
</dbReference>
<evidence type="ECO:0000313" key="15">
    <source>
        <dbReference type="WBParaSite" id="SMUV_0000819601-mRNA-1"/>
    </source>
</evidence>
<dbReference type="GO" id="GO:0008270">
    <property type="term" value="F:zinc ion binding"/>
    <property type="evidence" value="ECO:0007669"/>
    <property type="project" value="UniProtKB-KW"/>
</dbReference>
<comment type="subcellular location">
    <subcellularLocation>
        <location evidence="1">Endomembrane system</location>
        <topology evidence="1">Multi-pass membrane protein</topology>
    </subcellularLocation>
</comment>
<dbReference type="AlphaFoldDB" id="A0A0N5ATN3"/>
<name>A0A0N5ATN3_9BILA</name>
<keyword evidence="14" id="KW-1185">Reference proteome</keyword>
<proteinExistence type="predicted"/>
<keyword evidence="6" id="KW-0862">Zinc</keyword>
<dbReference type="GO" id="GO:0016567">
    <property type="term" value="P:protein ubiquitination"/>
    <property type="evidence" value="ECO:0007669"/>
    <property type="project" value="UniProtKB-UniPathway"/>
</dbReference>
<evidence type="ECO:0000313" key="14">
    <source>
        <dbReference type="Proteomes" id="UP000046393"/>
    </source>
</evidence>
<keyword evidence="4" id="KW-0479">Metal-binding</keyword>
<dbReference type="InterPro" id="IPR010652">
    <property type="entry name" value="DUF1232"/>
</dbReference>
<evidence type="ECO:0000256" key="11">
    <source>
        <dbReference type="PROSITE-ProRule" id="PRU00175"/>
    </source>
</evidence>
<evidence type="ECO:0000256" key="12">
    <source>
        <dbReference type="SAM" id="Phobius"/>
    </source>
</evidence>
<evidence type="ECO:0000256" key="9">
    <source>
        <dbReference type="ARBA" id="ARBA00030110"/>
    </source>
</evidence>
<evidence type="ECO:0000256" key="2">
    <source>
        <dbReference type="ARBA" id="ARBA00014068"/>
    </source>
</evidence>
<dbReference type="GO" id="GO:0012505">
    <property type="term" value="C:endomembrane system"/>
    <property type="evidence" value="ECO:0007669"/>
    <property type="project" value="UniProtKB-SubCell"/>
</dbReference>
<evidence type="ECO:0000256" key="5">
    <source>
        <dbReference type="ARBA" id="ARBA00022771"/>
    </source>
</evidence>
<dbReference type="PANTHER" id="PTHR22894">
    <property type="entry name" value="RING-TYPE DOMAIN-CONTAINING PROTEIN"/>
    <property type="match status" value="1"/>
</dbReference>
<evidence type="ECO:0000256" key="10">
    <source>
        <dbReference type="ARBA" id="ARBA00031107"/>
    </source>
</evidence>
<evidence type="ECO:0000256" key="6">
    <source>
        <dbReference type="ARBA" id="ARBA00022833"/>
    </source>
</evidence>
<evidence type="ECO:0000256" key="4">
    <source>
        <dbReference type="ARBA" id="ARBA00022723"/>
    </source>
</evidence>
<feature type="transmembrane region" description="Helical" evidence="12">
    <location>
        <begin position="20"/>
        <end position="39"/>
    </location>
</feature>
<keyword evidence="7 12" id="KW-1133">Transmembrane helix</keyword>
<reference evidence="15" key="1">
    <citation type="submission" date="2017-02" db="UniProtKB">
        <authorList>
            <consortium name="WormBaseParasite"/>
        </authorList>
    </citation>
    <scope>IDENTIFICATION</scope>
</reference>
<keyword evidence="5 11" id="KW-0863">Zinc-finger</keyword>
<keyword evidence="3 12" id="KW-0812">Transmembrane</keyword>
<dbReference type="STRING" id="451379.A0A0N5ATN3"/>
<dbReference type="PROSITE" id="PS50089">
    <property type="entry name" value="ZF_RING_2"/>
    <property type="match status" value="1"/>
</dbReference>